<gene>
    <name evidence="2" type="ORF">EV668_2382</name>
</gene>
<protein>
    <recommendedName>
        <fullName evidence="4">MORN repeat protein</fullName>
    </recommendedName>
</protein>
<name>A0A4R7BVJ9_9HYPH</name>
<sequence>MIRAFQKFHRDGTIWARGQTIDDVPTGYWEWFRKDGTKLRTGYFLDGVQVGDWTTYDREGAVYKVTTMKPGGAQSPPPLIRTSPTGRSLSSGS</sequence>
<feature type="compositionally biased region" description="Polar residues" evidence="1">
    <location>
        <begin position="82"/>
        <end position="93"/>
    </location>
</feature>
<keyword evidence="3" id="KW-1185">Reference proteome</keyword>
<comment type="caution">
    <text evidence="2">The sequence shown here is derived from an EMBL/GenBank/DDBJ whole genome shotgun (WGS) entry which is preliminary data.</text>
</comment>
<dbReference type="Gene3D" id="2.20.110.10">
    <property type="entry name" value="Histone H3 K4-specific methyltransferase SET7/9 N-terminal domain"/>
    <property type="match status" value="1"/>
</dbReference>
<accession>A0A4R7BVJ9</accession>
<dbReference type="EMBL" id="SNZR01000013">
    <property type="protein sequence ID" value="TDR89551.1"/>
    <property type="molecule type" value="Genomic_DNA"/>
</dbReference>
<dbReference type="SUPFAM" id="SSF82185">
    <property type="entry name" value="Histone H3 K4-specific methyltransferase SET7/9 N-terminal domain"/>
    <property type="match status" value="1"/>
</dbReference>
<feature type="region of interest" description="Disordered" evidence="1">
    <location>
        <begin position="67"/>
        <end position="93"/>
    </location>
</feature>
<proteinExistence type="predicted"/>
<reference evidence="2 3" key="1">
    <citation type="submission" date="2019-03" db="EMBL/GenBank/DDBJ databases">
        <title>Genomic Encyclopedia of Type Strains, Phase IV (KMG-IV): sequencing the most valuable type-strain genomes for metagenomic binning, comparative biology and taxonomic classification.</title>
        <authorList>
            <person name="Goeker M."/>
        </authorList>
    </citation>
    <scope>NUCLEOTIDE SEQUENCE [LARGE SCALE GENOMIC DNA]</scope>
    <source>
        <strain evidence="2 3">DSM 25903</strain>
    </source>
</reference>
<evidence type="ECO:0000256" key="1">
    <source>
        <dbReference type="SAM" id="MobiDB-lite"/>
    </source>
</evidence>
<evidence type="ECO:0000313" key="3">
    <source>
        <dbReference type="Proteomes" id="UP000295122"/>
    </source>
</evidence>
<evidence type="ECO:0008006" key="4">
    <source>
        <dbReference type="Google" id="ProtNLM"/>
    </source>
</evidence>
<dbReference type="AlphaFoldDB" id="A0A4R7BVJ9"/>
<dbReference type="Proteomes" id="UP000295122">
    <property type="component" value="Unassembled WGS sequence"/>
</dbReference>
<organism evidence="2 3">
    <name type="scientific">Enterovirga rhinocerotis</name>
    <dbReference type="NCBI Taxonomy" id="1339210"/>
    <lineage>
        <taxon>Bacteria</taxon>
        <taxon>Pseudomonadati</taxon>
        <taxon>Pseudomonadota</taxon>
        <taxon>Alphaproteobacteria</taxon>
        <taxon>Hyphomicrobiales</taxon>
        <taxon>Methylobacteriaceae</taxon>
        <taxon>Enterovirga</taxon>
    </lineage>
</organism>
<evidence type="ECO:0000313" key="2">
    <source>
        <dbReference type="EMBL" id="TDR89551.1"/>
    </source>
</evidence>